<dbReference type="GeneID" id="66053818"/>
<evidence type="ECO:0000256" key="2">
    <source>
        <dbReference type="SAM" id="MobiDB-lite"/>
    </source>
</evidence>
<name>A0A2K3DQG1_CHLRE</name>
<evidence type="ECO:0000256" key="1">
    <source>
        <dbReference type="SAM" id="Coils"/>
    </source>
</evidence>
<accession>A0A2K3DQG1</accession>
<proteinExistence type="predicted"/>
<dbReference type="RefSeq" id="XP_042924167.1">
    <property type="nucleotide sequence ID" value="XM_043063461.1"/>
</dbReference>
<dbReference type="EMBL" id="CM008967">
    <property type="protein sequence ID" value="PNW82770.1"/>
    <property type="molecule type" value="Genomic_DNA"/>
</dbReference>
<evidence type="ECO:0008006" key="5">
    <source>
        <dbReference type="Google" id="ProtNLM"/>
    </source>
</evidence>
<sequence length="744" mass="79900">MKDIEKTTSEIDKTMKDIEKTTSEIDKTMKDIEKEKAVEDELWPRARKILEELDDVQAQLQQQQLAKQQFWDKQVDAAHATLQHLRKREEYLRKEEEYLRKEEEYLRKEEEQLRKKKEQLRDKEKELRQSSGAKAAGAEQERSRLQQQLEALPCPSELADSKSWSKKDNLAFFRCFRPSAGVGPTKALPVALYDGVLDKLVGLFSAALKGRGGGGADGVPPSSVDCEMASRLCIDMAESFTDVAARTAAFSDMLSEYLGECIEPHHPIPGSEYNATDGSLLCRVGGPAASSAARLLPVYIQVVKLEIGTQGDPYLQGQRQYQLALANPKLAELVRHTVLPVLFVELVGPHLRVSALASPADATVVCEPLTPYLHLFSMHRFQPDHMICLALVLRALKDGIGLLKAACRRLLQQPAAAAPAACASAPAALAPAAAGSAPAALSSPAASAGGEVDATAMRRGVVPLREPSLQLPYPLRPGTGFTDVRQIGAGVYNPLYFAMYQRPPPPLLPAAAGEVRQQCGAAPAAASVVAATTSDPAVAVAVKFGRMSADAVRVHRAWAAAGLAPQVLLEQVLPCGLTMLVMEQLAAEDGWVMFYSLQQKQKRQLQGAVVAALARAHAVVVDADRGLTGVHADLRQANVMVRLPRDDDDAAAAAARSGIGGGAGGGGAEGGGGGDAAASGGSSGSRSELQAQVRFVDFDWSGLEGHTRLPAFSRQRLPGYGCGCEVTQEYDRALWEHEQLYGPM</sequence>
<feature type="coiled-coil region" evidence="1">
    <location>
        <begin position="4"/>
        <end position="66"/>
    </location>
</feature>
<dbReference type="AlphaFoldDB" id="A0A2K3DQG1"/>
<reference evidence="3 4" key="1">
    <citation type="journal article" date="2007" name="Science">
        <title>The Chlamydomonas genome reveals the evolution of key animal and plant functions.</title>
        <authorList>
            <person name="Merchant S.S."/>
            <person name="Prochnik S.E."/>
            <person name="Vallon O."/>
            <person name="Harris E.H."/>
            <person name="Karpowicz S.J."/>
            <person name="Witman G.B."/>
            <person name="Terry A."/>
            <person name="Salamov A."/>
            <person name="Fritz-Laylin L.K."/>
            <person name="Marechal-Drouard L."/>
            <person name="Marshall W.F."/>
            <person name="Qu L.H."/>
            <person name="Nelson D.R."/>
            <person name="Sanderfoot A.A."/>
            <person name="Spalding M.H."/>
            <person name="Kapitonov V.V."/>
            <person name="Ren Q."/>
            <person name="Ferris P."/>
            <person name="Lindquist E."/>
            <person name="Shapiro H."/>
            <person name="Lucas S.M."/>
            <person name="Grimwood J."/>
            <person name="Schmutz J."/>
            <person name="Cardol P."/>
            <person name="Cerutti H."/>
            <person name="Chanfreau G."/>
            <person name="Chen C.L."/>
            <person name="Cognat V."/>
            <person name="Croft M.T."/>
            <person name="Dent R."/>
            <person name="Dutcher S."/>
            <person name="Fernandez E."/>
            <person name="Fukuzawa H."/>
            <person name="Gonzalez-Ballester D."/>
            <person name="Gonzalez-Halphen D."/>
            <person name="Hallmann A."/>
            <person name="Hanikenne M."/>
            <person name="Hippler M."/>
            <person name="Inwood W."/>
            <person name="Jabbari K."/>
            <person name="Kalanon M."/>
            <person name="Kuras R."/>
            <person name="Lefebvre P.A."/>
            <person name="Lemaire S.D."/>
            <person name="Lobanov A.V."/>
            <person name="Lohr M."/>
            <person name="Manuell A."/>
            <person name="Meier I."/>
            <person name="Mets L."/>
            <person name="Mittag M."/>
            <person name="Mittelmeier T."/>
            <person name="Moroney J.V."/>
            <person name="Moseley J."/>
            <person name="Napoli C."/>
            <person name="Nedelcu A.M."/>
            <person name="Niyogi K."/>
            <person name="Novoselov S.V."/>
            <person name="Paulsen I.T."/>
            <person name="Pazour G."/>
            <person name="Purton S."/>
            <person name="Ral J.P."/>
            <person name="Riano-Pachon D.M."/>
            <person name="Riekhof W."/>
            <person name="Rymarquis L."/>
            <person name="Schroda M."/>
            <person name="Stern D."/>
            <person name="Umen J."/>
            <person name="Willows R."/>
            <person name="Wilson N."/>
            <person name="Zimmer S.L."/>
            <person name="Allmer J."/>
            <person name="Balk J."/>
            <person name="Bisova K."/>
            <person name="Chen C.J."/>
            <person name="Elias M."/>
            <person name="Gendler K."/>
            <person name="Hauser C."/>
            <person name="Lamb M.R."/>
            <person name="Ledford H."/>
            <person name="Long J.C."/>
            <person name="Minagawa J."/>
            <person name="Page M.D."/>
            <person name="Pan J."/>
            <person name="Pootakham W."/>
            <person name="Roje S."/>
            <person name="Rose A."/>
            <person name="Stahlberg E."/>
            <person name="Terauchi A.M."/>
            <person name="Yang P."/>
            <person name="Ball S."/>
            <person name="Bowler C."/>
            <person name="Dieckmann C.L."/>
            <person name="Gladyshev V.N."/>
            <person name="Green P."/>
            <person name="Jorgensen R."/>
            <person name="Mayfield S."/>
            <person name="Mueller-Roeber B."/>
            <person name="Rajamani S."/>
            <person name="Sayre R.T."/>
            <person name="Brokstein P."/>
            <person name="Dubchak I."/>
            <person name="Goodstein D."/>
            <person name="Hornick L."/>
            <person name="Huang Y.W."/>
            <person name="Jhaveri J."/>
            <person name="Luo Y."/>
            <person name="Martinez D."/>
            <person name="Ngau W.C."/>
            <person name="Otillar B."/>
            <person name="Poliakov A."/>
            <person name="Porter A."/>
            <person name="Szajkowski L."/>
            <person name="Werner G."/>
            <person name="Zhou K."/>
            <person name="Grigoriev I.V."/>
            <person name="Rokhsar D.S."/>
            <person name="Grossman A.R."/>
        </authorList>
    </citation>
    <scope>NUCLEOTIDE SEQUENCE [LARGE SCALE GENOMIC DNA]</scope>
    <source>
        <strain evidence="4">CC-503</strain>
    </source>
</reference>
<feature type="compositionally biased region" description="Gly residues" evidence="2">
    <location>
        <begin position="661"/>
        <end position="675"/>
    </location>
</feature>
<dbReference type="InParanoid" id="A0A2K3DQG1"/>
<keyword evidence="1" id="KW-0175">Coiled coil</keyword>
<feature type="region of interest" description="Disordered" evidence="2">
    <location>
        <begin position="112"/>
        <end position="144"/>
    </location>
</feature>
<organism evidence="3 4">
    <name type="scientific">Chlamydomonas reinhardtii</name>
    <name type="common">Chlamydomonas smithii</name>
    <dbReference type="NCBI Taxonomy" id="3055"/>
    <lineage>
        <taxon>Eukaryota</taxon>
        <taxon>Viridiplantae</taxon>
        <taxon>Chlorophyta</taxon>
        <taxon>core chlorophytes</taxon>
        <taxon>Chlorophyceae</taxon>
        <taxon>CS clade</taxon>
        <taxon>Chlamydomonadales</taxon>
        <taxon>Chlamydomonadaceae</taxon>
        <taxon>Chlamydomonas</taxon>
    </lineage>
</organism>
<dbReference type="Proteomes" id="UP000006906">
    <property type="component" value="Chromosome 6"/>
</dbReference>
<evidence type="ECO:0000313" key="3">
    <source>
        <dbReference type="EMBL" id="PNW82770.1"/>
    </source>
</evidence>
<evidence type="ECO:0000313" key="4">
    <source>
        <dbReference type="Proteomes" id="UP000006906"/>
    </source>
</evidence>
<protein>
    <recommendedName>
        <fullName evidence="5">Protein kinase domain-containing protein</fullName>
    </recommendedName>
</protein>
<dbReference type="OrthoDB" id="541471at2759"/>
<dbReference type="KEGG" id="cre:CHLRE_06g293362v5"/>
<feature type="compositionally biased region" description="Basic and acidic residues" evidence="2">
    <location>
        <begin position="112"/>
        <end position="128"/>
    </location>
</feature>
<dbReference type="Gramene" id="PNW82770">
    <property type="protein sequence ID" value="PNW82770"/>
    <property type="gene ID" value="CHLRE_06g293362v5"/>
</dbReference>
<keyword evidence="4" id="KW-1185">Reference proteome</keyword>
<gene>
    <name evidence="3" type="ORF">CHLRE_06g293362v5</name>
</gene>
<feature type="region of interest" description="Disordered" evidence="2">
    <location>
        <begin position="661"/>
        <end position="685"/>
    </location>
</feature>
<dbReference type="ExpressionAtlas" id="A0A2K3DQG1">
    <property type="expression patterns" value="baseline"/>
</dbReference>